<dbReference type="Pfam" id="PF08450">
    <property type="entry name" value="SGL"/>
    <property type="match status" value="1"/>
</dbReference>
<feature type="binding site" evidence="3">
    <location>
        <position position="192"/>
    </location>
    <ligand>
        <name>a divalent metal cation</name>
        <dbReference type="ChEBI" id="CHEBI:60240"/>
    </ligand>
</feature>
<evidence type="ECO:0000256" key="1">
    <source>
        <dbReference type="ARBA" id="ARBA00008853"/>
    </source>
</evidence>
<dbReference type="GO" id="GO:0004341">
    <property type="term" value="F:gluconolactonase activity"/>
    <property type="evidence" value="ECO:0007669"/>
    <property type="project" value="TreeGrafter"/>
</dbReference>
<dbReference type="GO" id="GO:0005509">
    <property type="term" value="F:calcium ion binding"/>
    <property type="evidence" value="ECO:0007669"/>
    <property type="project" value="TreeGrafter"/>
</dbReference>
<dbReference type="PRINTS" id="PR01790">
    <property type="entry name" value="SMP30FAMILY"/>
</dbReference>
<dbReference type="InterPro" id="IPR005511">
    <property type="entry name" value="SMP-30"/>
</dbReference>
<keyword evidence="3" id="KW-0479">Metal-binding</keyword>
<organism evidence="5 6">
    <name type="scientific">Sphingomonas sanxanigenens DSM 19645 = NX02</name>
    <dbReference type="NCBI Taxonomy" id="1123269"/>
    <lineage>
        <taxon>Bacteria</taxon>
        <taxon>Pseudomonadati</taxon>
        <taxon>Pseudomonadota</taxon>
        <taxon>Alphaproteobacteria</taxon>
        <taxon>Sphingomonadales</taxon>
        <taxon>Sphingomonadaceae</taxon>
        <taxon>Sphingomonas</taxon>
    </lineage>
</organism>
<dbReference type="STRING" id="1123269.NX02_17665"/>
<feature type="binding site" evidence="3">
    <location>
        <position position="15"/>
    </location>
    <ligand>
        <name>a divalent metal cation</name>
        <dbReference type="ChEBI" id="CHEBI:60240"/>
    </ligand>
</feature>
<dbReference type="eggNOG" id="COG3386">
    <property type="taxonomic scope" value="Bacteria"/>
</dbReference>
<dbReference type="InterPro" id="IPR013658">
    <property type="entry name" value="SGL"/>
</dbReference>
<feature type="active site" description="Proton donor/acceptor" evidence="2">
    <location>
        <position position="192"/>
    </location>
</feature>
<keyword evidence="6" id="KW-1185">Reference proteome</keyword>
<reference evidence="5 6" key="1">
    <citation type="submission" date="2013-07" db="EMBL/GenBank/DDBJ databases">
        <title>Completed genome of Sphingomonas sanxanigenens NX02.</title>
        <authorList>
            <person name="Ma T."/>
            <person name="Huang H."/>
            <person name="Wu M."/>
            <person name="Li X."/>
            <person name="Li G."/>
        </authorList>
    </citation>
    <scope>NUCLEOTIDE SEQUENCE [LARGE SCALE GENOMIC DNA]</scope>
    <source>
        <strain evidence="5 6">NX02</strain>
    </source>
</reference>
<sequence length="285" mass="30187">MSAERVLKVEATLGEGPVWIEDALWFVDIKQRHIHRFDPATGVAKRWDAPDQVGWVLPSKTGLIVGLKTGLHRFDPETGSFALLHKPEPTRPNNRLNDATTDSLGRLWFGSMDDGEGAVTGHLFGCIKGVCTDTGLPPVPITNGPAVSADGDTLYHTDTVGGVIWRVPVGDDGVLGTPVKHIVIDQKDGHPDGSVIDAEGHLWVALWGGWCVRRYDPAGTLVSTQKLPASNITKIAFGGPGLRTAYATSARAGLDEAALAAQPEAGNLFAFDPGVAGLPVTPADL</sequence>
<dbReference type="Gene3D" id="2.120.10.30">
    <property type="entry name" value="TolB, C-terminal domain"/>
    <property type="match status" value="1"/>
</dbReference>
<keyword evidence="3" id="KW-0862">Zinc</keyword>
<dbReference type="GO" id="GO:0019853">
    <property type="term" value="P:L-ascorbic acid biosynthetic process"/>
    <property type="evidence" value="ECO:0007669"/>
    <property type="project" value="TreeGrafter"/>
</dbReference>
<evidence type="ECO:0000313" key="6">
    <source>
        <dbReference type="Proteomes" id="UP000018851"/>
    </source>
</evidence>
<evidence type="ECO:0000259" key="4">
    <source>
        <dbReference type="Pfam" id="PF08450"/>
    </source>
</evidence>
<feature type="binding site" evidence="3">
    <location>
        <position position="143"/>
    </location>
    <ligand>
        <name>a divalent metal cation</name>
        <dbReference type="ChEBI" id="CHEBI:60240"/>
    </ligand>
</feature>
<dbReference type="Proteomes" id="UP000018851">
    <property type="component" value="Chromosome"/>
</dbReference>
<evidence type="ECO:0000256" key="2">
    <source>
        <dbReference type="PIRSR" id="PIRSR605511-1"/>
    </source>
</evidence>
<name>W0AF98_9SPHN</name>
<gene>
    <name evidence="5" type="ORF">NX02_17665</name>
</gene>
<dbReference type="EMBL" id="CP006644">
    <property type="protein sequence ID" value="AHE55207.1"/>
    <property type="molecule type" value="Genomic_DNA"/>
</dbReference>
<feature type="binding site" evidence="3">
    <location>
        <position position="97"/>
    </location>
    <ligand>
        <name>substrate</name>
    </ligand>
</feature>
<dbReference type="HOGENOM" id="CLU_036110_3_1_5"/>
<dbReference type="SUPFAM" id="SSF63829">
    <property type="entry name" value="Calcium-dependent phosphotriesterase"/>
    <property type="match status" value="1"/>
</dbReference>
<feature type="binding site" evidence="3">
    <location>
        <position position="95"/>
    </location>
    <ligand>
        <name>substrate</name>
    </ligand>
</feature>
<dbReference type="PANTHER" id="PTHR10907">
    <property type="entry name" value="REGUCALCIN"/>
    <property type="match status" value="1"/>
</dbReference>
<dbReference type="RefSeq" id="WP_158014055.1">
    <property type="nucleotide sequence ID" value="NZ_CP006644.1"/>
</dbReference>
<dbReference type="PANTHER" id="PTHR10907:SF47">
    <property type="entry name" value="REGUCALCIN"/>
    <property type="match status" value="1"/>
</dbReference>
<comment type="cofactor">
    <cofactor evidence="3">
        <name>Zn(2+)</name>
        <dbReference type="ChEBI" id="CHEBI:29105"/>
    </cofactor>
    <text evidence="3">Binds 1 divalent metal cation per subunit.</text>
</comment>
<protein>
    <recommendedName>
        <fullName evidence="4">SMP-30/Gluconolactonase/LRE-like region domain-containing protein</fullName>
    </recommendedName>
</protein>
<accession>W0AF98</accession>
<evidence type="ECO:0000256" key="3">
    <source>
        <dbReference type="PIRSR" id="PIRSR605511-2"/>
    </source>
</evidence>
<evidence type="ECO:0000313" key="5">
    <source>
        <dbReference type="EMBL" id="AHE55207.1"/>
    </source>
</evidence>
<dbReference type="InterPro" id="IPR011042">
    <property type="entry name" value="6-blade_b-propeller_TolB-like"/>
</dbReference>
<dbReference type="PATRIC" id="fig|1123269.5.peg.3460"/>
<comment type="similarity">
    <text evidence="1">Belongs to the SMP-30/CGR1 family.</text>
</comment>
<dbReference type="KEGG" id="ssan:NX02_17665"/>
<dbReference type="OrthoDB" id="2633250at2"/>
<feature type="domain" description="SMP-30/Gluconolactonase/LRE-like region" evidence="4">
    <location>
        <begin position="13"/>
        <end position="251"/>
    </location>
</feature>
<dbReference type="AlphaFoldDB" id="W0AF98"/>
<proteinExistence type="inferred from homology"/>